<comment type="caution">
    <text evidence="2">The sequence shown here is derived from an EMBL/GenBank/DDBJ whole genome shotgun (WGS) entry which is preliminary data.</text>
</comment>
<evidence type="ECO:0000256" key="1">
    <source>
        <dbReference type="SAM" id="MobiDB-lite"/>
    </source>
</evidence>
<organism evidence="2 3">
    <name type="scientific">Saguinus oedipus</name>
    <name type="common">Cotton-top tamarin</name>
    <name type="synonym">Oedipomidas oedipus</name>
    <dbReference type="NCBI Taxonomy" id="9490"/>
    <lineage>
        <taxon>Eukaryota</taxon>
        <taxon>Metazoa</taxon>
        <taxon>Chordata</taxon>
        <taxon>Craniata</taxon>
        <taxon>Vertebrata</taxon>
        <taxon>Euteleostomi</taxon>
        <taxon>Mammalia</taxon>
        <taxon>Eutheria</taxon>
        <taxon>Euarchontoglires</taxon>
        <taxon>Primates</taxon>
        <taxon>Haplorrhini</taxon>
        <taxon>Platyrrhini</taxon>
        <taxon>Cebidae</taxon>
        <taxon>Callitrichinae</taxon>
        <taxon>Saguinus</taxon>
    </lineage>
</organism>
<feature type="region of interest" description="Disordered" evidence="1">
    <location>
        <begin position="45"/>
        <end position="67"/>
    </location>
</feature>
<accession>A0ABQ9WBL1</accession>
<proteinExistence type="predicted"/>
<protein>
    <submittedName>
        <fullName evidence="2">Uncharacterized protein</fullName>
    </submittedName>
</protein>
<name>A0ABQ9WBL1_SAGOE</name>
<dbReference type="EMBL" id="JASSZA010000001">
    <property type="protein sequence ID" value="KAK2118992.1"/>
    <property type="molecule type" value="Genomic_DNA"/>
</dbReference>
<dbReference type="InterPro" id="IPR012677">
    <property type="entry name" value="Nucleotide-bd_a/b_plait_sf"/>
</dbReference>
<evidence type="ECO:0000313" key="3">
    <source>
        <dbReference type="Proteomes" id="UP001266305"/>
    </source>
</evidence>
<sequence>MGTICDMDLKNPRDPPGPLLSSVTQDAVYDLHSCDYDRCLMQVGSPPNGLGTGQGGSESPQGFHGSPTNQVVLKQSGYLWSASRWKLAGVKNHMHETGGVCYAEVYQDGSGVMEDVKKEDMNFLAGKLDNTKFRPQEGETAHIQFKVDGLGVQVIEDLDLEAIVIAEAIAEATIGIAITLQGEAEDHNAILSIMADITFLHRRLVILLVESVWYIVFLCSVQCLHF</sequence>
<reference evidence="2 3" key="1">
    <citation type="submission" date="2023-05" db="EMBL/GenBank/DDBJ databases">
        <title>B98-5 Cell Line De Novo Hybrid Assembly: An Optical Mapping Approach.</title>
        <authorList>
            <person name="Kananen K."/>
            <person name="Auerbach J.A."/>
            <person name="Kautto E."/>
            <person name="Blachly J.S."/>
        </authorList>
    </citation>
    <scope>NUCLEOTIDE SEQUENCE [LARGE SCALE GENOMIC DNA]</scope>
    <source>
        <strain evidence="2">B95-8</strain>
        <tissue evidence="2">Cell line</tissue>
    </source>
</reference>
<evidence type="ECO:0000313" key="2">
    <source>
        <dbReference type="EMBL" id="KAK2118992.1"/>
    </source>
</evidence>
<dbReference type="Gene3D" id="3.30.70.330">
    <property type="match status" value="1"/>
</dbReference>
<dbReference type="Proteomes" id="UP001266305">
    <property type="component" value="Unassembled WGS sequence"/>
</dbReference>
<gene>
    <name evidence="2" type="ORF">P7K49_000378</name>
</gene>
<keyword evidence="3" id="KW-1185">Reference proteome</keyword>